<dbReference type="InterPro" id="IPR046346">
    <property type="entry name" value="Aminoacid_DH-like_N_sf"/>
</dbReference>
<evidence type="ECO:0000313" key="7">
    <source>
        <dbReference type="EMBL" id="MDQ0286218.1"/>
    </source>
</evidence>
<dbReference type="InterPro" id="IPR006096">
    <property type="entry name" value="Glu/Leu/Phe/Val/Trp_DH_C"/>
</dbReference>
<evidence type="ECO:0000256" key="3">
    <source>
        <dbReference type="ARBA" id="ARBA00023002"/>
    </source>
</evidence>
<dbReference type="SUPFAM" id="SSF53223">
    <property type="entry name" value="Aminoacid dehydrogenase-like, N-terminal domain"/>
    <property type="match status" value="1"/>
</dbReference>
<feature type="domain" description="Glutamate/phenylalanine/leucine/valine/L-tryptophan dehydrogenase C-terminal" evidence="6">
    <location>
        <begin position="182"/>
        <end position="413"/>
    </location>
</feature>
<evidence type="ECO:0000313" key="8">
    <source>
        <dbReference type="Proteomes" id="UP001225644"/>
    </source>
</evidence>
<dbReference type="InterPro" id="IPR033524">
    <property type="entry name" value="Glu/Leu/Phe/Val_DH_AS"/>
</dbReference>
<keyword evidence="3 4" id="KW-0560">Oxidoreductase</keyword>
<proteinExistence type="inferred from homology"/>
<dbReference type="PRINTS" id="PR00082">
    <property type="entry name" value="GLFDHDRGNASE"/>
</dbReference>
<evidence type="ECO:0000256" key="1">
    <source>
        <dbReference type="ARBA" id="ARBA00006382"/>
    </source>
</evidence>
<dbReference type="CDD" id="cd01076">
    <property type="entry name" value="NAD_bind_1_Glu_DH"/>
    <property type="match status" value="1"/>
</dbReference>
<dbReference type="InterPro" id="IPR033922">
    <property type="entry name" value="NAD_bind_Glu_DH"/>
</dbReference>
<keyword evidence="8" id="KW-1185">Reference proteome</keyword>
<dbReference type="PANTHER" id="PTHR11606:SF13">
    <property type="entry name" value="GLUTAMATE DEHYDROGENASE 1, MITOCHONDRIAL"/>
    <property type="match status" value="1"/>
</dbReference>
<dbReference type="GO" id="GO:0004352">
    <property type="term" value="F:glutamate dehydrogenase (NAD+) activity"/>
    <property type="evidence" value="ECO:0007669"/>
    <property type="project" value="UniProtKB-EC"/>
</dbReference>
<dbReference type="PIRSF" id="PIRSF000185">
    <property type="entry name" value="Glu_DH"/>
    <property type="match status" value="1"/>
</dbReference>
<dbReference type="PANTHER" id="PTHR11606">
    <property type="entry name" value="GLUTAMATE DEHYDROGENASE"/>
    <property type="match status" value="1"/>
</dbReference>
<evidence type="ECO:0000256" key="4">
    <source>
        <dbReference type="PIRNR" id="PIRNR000185"/>
    </source>
</evidence>
<dbReference type="SUPFAM" id="SSF51735">
    <property type="entry name" value="NAD(P)-binding Rossmann-fold domains"/>
    <property type="match status" value="1"/>
</dbReference>
<dbReference type="SMART" id="SM00839">
    <property type="entry name" value="ELFV_dehydrog"/>
    <property type="match status" value="1"/>
</dbReference>
<evidence type="ECO:0000256" key="5">
    <source>
        <dbReference type="RuleBase" id="RU004417"/>
    </source>
</evidence>
<protein>
    <recommendedName>
        <fullName evidence="2 4">Glutamate dehydrogenase</fullName>
    </recommendedName>
</protein>
<dbReference type="Gene3D" id="3.40.50.10860">
    <property type="entry name" value="Leucine Dehydrogenase, chain A, domain 1"/>
    <property type="match status" value="1"/>
</dbReference>
<sequence>MAEVNPFASAQQEIKRAVCRLGLHPAVYEILKQPLKVLTVVIPVEMDDGTVRVFTGYRVQHNSALGPAKGGIRFHPDVTLEEVKALAMWMTFKCAVVGLPYGGGKGGVVCNPRELSPGELERLSRGYVRAVAEIIGPEKDIPAPDVYTNSRIMAWMMDEFSRYKGYNEFGVITGKPLIVGGSAGRNEATARGCAIVVREAAKMLGISLAGATVAVQGFGNAGSIVARLLHEMGCRIVAVVDSNGGACNTAGMDPVKLRDHKTRTGSVKGFPGSKPISSAELLTLDCDILVPAALENQITASVAGQVRAKIVAEAANGPTTPEGDRILNQKGVFVIPDILASAGGVTVSYFEWVQNNMGYYWTEEEVNRRLEEIMVRGFHEVVAMRKLGRDVDMRLAAYMVAVKRVAEAMEVRGWLGRGAARMTAPRAEALPA</sequence>
<dbReference type="Gene3D" id="3.40.50.720">
    <property type="entry name" value="NAD(P)-binding Rossmann-like Domain"/>
    <property type="match status" value="1"/>
</dbReference>
<organism evidence="7 8">
    <name type="scientific">Desulfofundulus luciae</name>
    <dbReference type="NCBI Taxonomy" id="74702"/>
    <lineage>
        <taxon>Bacteria</taxon>
        <taxon>Bacillati</taxon>
        <taxon>Bacillota</taxon>
        <taxon>Clostridia</taxon>
        <taxon>Eubacteriales</taxon>
        <taxon>Peptococcaceae</taxon>
        <taxon>Desulfofundulus</taxon>
    </lineage>
</organism>
<evidence type="ECO:0000259" key="6">
    <source>
        <dbReference type="SMART" id="SM00839"/>
    </source>
</evidence>
<reference evidence="7 8" key="1">
    <citation type="submission" date="2023-07" db="EMBL/GenBank/DDBJ databases">
        <title>Genomic Encyclopedia of Type Strains, Phase IV (KMG-IV): sequencing the most valuable type-strain genomes for metagenomic binning, comparative biology and taxonomic classification.</title>
        <authorList>
            <person name="Goeker M."/>
        </authorList>
    </citation>
    <scope>NUCLEOTIDE SEQUENCE [LARGE SCALE GENOMIC DNA]</scope>
    <source>
        <strain evidence="7 8">DSM 12396</strain>
    </source>
</reference>
<accession>A0ABU0B147</accession>
<name>A0ABU0B147_9FIRM</name>
<dbReference type="Pfam" id="PF00208">
    <property type="entry name" value="ELFV_dehydrog"/>
    <property type="match status" value="1"/>
</dbReference>
<dbReference type="InterPro" id="IPR014362">
    <property type="entry name" value="Glu_DH"/>
</dbReference>
<dbReference type="EMBL" id="JAUSUX010000008">
    <property type="protein sequence ID" value="MDQ0286218.1"/>
    <property type="molecule type" value="Genomic_DNA"/>
</dbReference>
<dbReference type="InterPro" id="IPR006097">
    <property type="entry name" value="Glu/Leu/Phe/Val/Trp_DH_dimer"/>
</dbReference>
<dbReference type="Pfam" id="PF02812">
    <property type="entry name" value="ELFV_dehydrog_N"/>
    <property type="match status" value="1"/>
</dbReference>
<dbReference type="InterPro" id="IPR036291">
    <property type="entry name" value="NAD(P)-bd_dom_sf"/>
</dbReference>
<gene>
    <name evidence="7" type="ORF">J2Z49_001330</name>
</gene>
<comment type="caution">
    <text evidence="7">The sequence shown here is derived from an EMBL/GenBank/DDBJ whole genome shotgun (WGS) entry which is preliminary data.</text>
</comment>
<dbReference type="InterPro" id="IPR006095">
    <property type="entry name" value="Glu/Leu/Phe/Val/Trp_DH"/>
</dbReference>
<comment type="similarity">
    <text evidence="1 4 5">Belongs to the Glu/Leu/Phe/Val dehydrogenases family.</text>
</comment>
<dbReference type="PROSITE" id="PS00074">
    <property type="entry name" value="GLFV_DEHYDROGENASE"/>
    <property type="match status" value="1"/>
</dbReference>
<evidence type="ECO:0000256" key="2">
    <source>
        <dbReference type="ARBA" id="ARBA00012896"/>
    </source>
</evidence>
<dbReference type="Proteomes" id="UP001225644">
    <property type="component" value="Unassembled WGS sequence"/>
</dbReference>
<dbReference type="RefSeq" id="WP_307401061.1">
    <property type="nucleotide sequence ID" value="NZ_JAUSUX010000008.1"/>
</dbReference>